<evidence type="ECO:0000313" key="2">
    <source>
        <dbReference type="EMBL" id="KAK3213626.1"/>
    </source>
</evidence>
<keyword evidence="1" id="KW-0175">Coiled coil</keyword>
<name>A0AAN6M3V4_9PLEO</name>
<organism evidence="2 3">
    <name type="scientific">Pseudopithomyces chartarum</name>
    <dbReference type="NCBI Taxonomy" id="1892770"/>
    <lineage>
        <taxon>Eukaryota</taxon>
        <taxon>Fungi</taxon>
        <taxon>Dikarya</taxon>
        <taxon>Ascomycota</taxon>
        <taxon>Pezizomycotina</taxon>
        <taxon>Dothideomycetes</taxon>
        <taxon>Pleosporomycetidae</taxon>
        <taxon>Pleosporales</taxon>
        <taxon>Massarineae</taxon>
        <taxon>Didymosphaeriaceae</taxon>
        <taxon>Pseudopithomyces</taxon>
    </lineage>
</organism>
<proteinExistence type="predicted"/>
<dbReference type="Proteomes" id="UP001280581">
    <property type="component" value="Unassembled WGS sequence"/>
</dbReference>
<protein>
    <submittedName>
        <fullName evidence="2">Uncharacterized protein</fullName>
    </submittedName>
</protein>
<accession>A0AAN6M3V4</accession>
<feature type="coiled-coil region" evidence="1">
    <location>
        <begin position="67"/>
        <end position="94"/>
    </location>
</feature>
<reference evidence="2 3" key="1">
    <citation type="submission" date="2021-02" db="EMBL/GenBank/DDBJ databases">
        <title>Genome assembly of Pseudopithomyces chartarum.</title>
        <authorList>
            <person name="Jauregui R."/>
            <person name="Singh J."/>
            <person name="Voisey C."/>
        </authorList>
    </citation>
    <scope>NUCLEOTIDE SEQUENCE [LARGE SCALE GENOMIC DNA]</scope>
    <source>
        <strain evidence="2 3">AGR01</strain>
    </source>
</reference>
<evidence type="ECO:0000256" key="1">
    <source>
        <dbReference type="SAM" id="Coils"/>
    </source>
</evidence>
<dbReference type="AlphaFoldDB" id="A0AAN6M3V4"/>
<evidence type="ECO:0000313" key="3">
    <source>
        <dbReference type="Proteomes" id="UP001280581"/>
    </source>
</evidence>
<gene>
    <name evidence="2" type="ORF">GRF29_28g486756</name>
</gene>
<dbReference type="EMBL" id="WVTA01000004">
    <property type="protein sequence ID" value="KAK3213626.1"/>
    <property type="molecule type" value="Genomic_DNA"/>
</dbReference>
<keyword evidence="3" id="KW-1185">Reference proteome</keyword>
<comment type="caution">
    <text evidence="2">The sequence shown here is derived from an EMBL/GenBank/DDBJ whole genome shotgun (WGS) entry which is preliminary data.</text>
</comment>
<sequence>MSTNNADREEQSSCTINDEGGFKIDFSTWDTTSGVPKWLTELPDDLGGFVSAKIPPVMDVELYKDYLHWSKSTIEKVEKDLEECEQEYRRLGLSYHLLRFEFRKEQTDHSLAAREFPVYDHRGNLVLAAKAITPLLDPDPRESLQCAFNFAGPRENTMFFREWRDVSYYLQDAKRLTKTKDGPVAMLRFVCDQLDFDCDSMTAMIKSIRKQLSDVEHNIQKVSNITVKGCPEWVVNLHSELGDLLSLEGVVFRYWATTFPEVVSGKVSLDSAEQVLKFFGAEASMSLKNAKVVKKVGEEN</sequence>